<dbReference type="InterPro" id="IPR039226">
    <property type="entry name" value="Ski3/TTC37"/>
</dbReference>
<evidence type="ECO:0000256" key="2">
    <source>
        <dbReference type="ARBA" id="ARBA00022803"/>
    </source>
</evidence>
<feature type="compositionally biased region" description="Basic residues" evidence="5">
    <location>
        <begin position="430"/>
        <end position="440"/>
    </location>
</feature>
<keyword evidence="2 3" id="KW-0802">TPR repeat</keyword>
<keyword evidence="4" id="KW-0175">Coiled coil</keyword>
<dbReference type="RefSeq" id="XP_066803312.1">
    <property type="nucleotide sequence ID" value="XM_066945811.1"/>
</dbReference>
<dbReference type="GO" id="GO:0055087">
    <property type="term" value="C:Ski complex"/>
    <property type="evidence" value="ECO:0007669"/>
    <property type="project" value="InterPro"/>
</dbReference>
<evidence type="ECO:0008006" key="8">
    <source>
        <dbReference type="Google" id="ProtNLM"/>
    </source>
</evidence>
<feature type="repeat" description="TPR" evidence="3">
    <location>
        <begin position="42"/>
        <end position="75"/>
    </location>
</feature>
<dbReference type="Pfam" id="PF13181">
    <property type="entry name" value="TPR_8"/>
    <property type="match status" value="1"/>
</dbReference>
<dbReference type="SMART" id="SM00028">
    <property type="entry name" value="TPR"/>
    <property type="match status" value="11"/>
</dbReference>
<evidence type="ECO:0000256" key="1">
    <source>
        <dbReference type="ARBA" id="ARBA00022737"/>
    </source>
</evidence>
<dbReference type="GO" id="GO:0006401">
    <property type="term" value="P:RNA catabolic process"/>
    <property type="evidence" value="ECO:0007669"/>
    <property type="project" value="InterPro"/>
</dbReference>
<evidence type="ECO:0000313" key="7">
    <source>
        <dbReference type="Proteomes" id="UP001388673"/>
    </source>
</evidence>
<dbReference type="EMBL" id="JBCAWK010000005">
    <property type="protein sequence ID" value="KAK8858471.1"/>
    <property type="molecule type" value="Genomic_DNA"/>
</dbReference>
<dbReference type="PANTHER" id="PTHR15704:SF7">
    <property type="entry name" value="SUPERKILLER COMPLEX PROTEIN 3"/>
    <property type="match status" value="1"/>
</dbReference>
<dbReference type="Pfam" id="PF14559">
    <property type="entry name" value="TPR_19"/>
    <property type="match status" value="2"/>
</dbReference>
<dbReference type="Pfam" id="PF13432">
    <property type="entry name" value="TPR_16"/>
    <property type="match status" value="2"/>
</dbReference>
<feature type="compositionally biased region" description="Polar residues" evidence="5">
    <location>
        <begin position="300"/>
        <end position="314"/>
    </location>
</feature>
<dbReference type="SUPFAM" id="SSF48452">
    <property type="entry name" value="TPR-like"/>
    <property type="match status" value="4"/>
</dbReference>
<protein>
    <recommendedName>
        <fullName evidence="8">Superkiller protein 3</fullName>
    </recommendedName>
</protein>
<feature type="region of interest" description="Disordered" evidence="5">
    <location>
        <begin position="412"/>
        <end position="460"/>
    </location>
</feature>
<dbReference type="KEGG" id="kne:92179956"/>
<name>A0AAW0Z001_9TREE</name>
<dbReference type="InterPro" id="IPR019734">
    <property type="entry name" value="TPR_rpt"/>
</dbReference>
<evidence type="ECO:0000256" key="3">
    <source>
        <dbReference type="PROSITE-ProRule" id="PRU00339"/>
    </source>
</evidence>
<evidence type="ECO:0000313" key="6">
    <source>
        <dbReference type="EMBL" id="KAK8858471.1"/>
    </source>
</evidence>
<feature type="repeat" description="TPR" evidence="3">
    <location>
        <begin position="781"/>
        <end position="814"/>
    </location>
</feature>
<accession>A0AAW0Z001</accession>
<feature type="repeat" description="TPR" evidence="3">
    <location>
        <begin position="1101"/>
        <end position="1134"/>
    </location>
</feature>
<organism evidence="6 7">
    <name type="scientific">Kwoniella newhampshirensis</name>
    <dbReference type="NCBI Taxonomy" id="1651941"/>
    <lineage>
        <taxon>Eukaryota</taxon>
        <taxon>Fungi</taxon>
        <taxon>Dikarya</taxon>
        <taxon>Basidiomycota</taxon>
        <taxon>Agaricomycotina</taxon>
        <taxon>Tremellomycetes</taxon>
        <taxon>Tremellales</taxon>
        <taxon>Cryptococcaceae</taxon>
        <taxon>Kwoniella</taxon>
    </lineage>
</organism>
<dbReference type="Gene3D" id="1.25.40.10">
    <property type="entry name" value="Tetratricopeptide repeat domain"/>
    <property type="match status" value="5"/>
</dbReference>
<dbReference type="GeneID" id="92179956"/>
<dbReference type="Proteomes" id="UP001388673">
    <property type="component" value="Unassembled WGS sequence"/>
</dbReference>
<feature type="region of interest" description="Disordered" evidence="5">
    <location>
        <begin position="289"/>
        <end position="314"/>
    </location>
</feature>
<feature type="repeat" description="TPR" evidence="3">
    <location>
        <begin position="815"/>
        <end position="848"/>
    </location>
</feature>
<proteinExistence type="predicted"/>
<keyword evidence="1" id="KW-0677">Repeat</keyword>
<feature type="coiled-coil region" evidence="4">
    <location>
        <begin position="1033"/>
        <end position="1060"/>
    </location>
</feature>
<gene>
    <name evidence="6" type="ORF">IAR55_002698</name>
</gene>
<dbReference type="PROSITE" id="PS50005">
    <property type="entry name" value="TPR"/>
    <property type="match status" value="4"/>
</dbReference>
<evidence type="ECO:0000256" key="4">
    <source>
        <dbReference type="SAM" id="Coils"/>
    </source>
</evidence>
<evidence type="ECO:0000256" key="5">
    <source>
        <dbReference type="SAM" id="MobiDB-lite"/>
    </source>
</evidence>
<sequence>MATTKKALKSIKTHLENKESESALYEATNLLKSIDEKAPEVAQVLAFRGLALTQLERFDEAKRSYNHLYRLQPSHPLATVGLRKLYEKTQGWEELGAFLEVLVQAAYDDGDAESCASYMQDLVELRVKHGPEERLYQALCLLLPSSPLVPLLQSLPPPSGAYTPITTPVYPPMSAGPLPTLPSPLPHVLHLLASLPLLLNLLIRSESLVHTTTEVKVKAGRTRLGAGPEKEVRRKVDGEVLGGEMGMQMVELLREVGNHPSVLDEVRREVEVREFNFWRKLVACLGRDDNLGQKSRKPPTSKQSSSASVHTEPSSFITPALFQSREYSKPSKEEALSRADGLANGFILLELSGKGAEEGWAWVLEGKDEPTLFYDLDLLHKYAKTFPESRMTDFIDDYCRWFKLPLPEPEDEAHVEESADGQATVQPSKSAKKYRGRKGKAGQNARERRKARRAAGKDGLLAEDLDQEERDELVASMTKLVEQLPKSIFAHRVMARIAVQEEDWPNAITFAEKGRILAKDVEAERGISLPHVKASLDTVLGVALVPYFAPKHHTRATRLLTGVLKEFPDNNEARFARAQIYQSAGKWSEARKLFQMLLDAGGDERGVLAAKEELAWCLVNEGKLEAGRDVLEGVVETRDARKEKGGKDDEAYERARAWWRLGRTEWMIGDDESRQHAEDWFMASIRALPTFAPAYTALGICYSAATPPDEDRATKCFQKAFELDATEAEAARQLAFGYANEDEWALVRSIATRVMEGEGGLDGVAGGEVMNPKGRFAPQNAWAWKALGSTEVHYKNYAKAAQAYQIALRAEPDDVSTWVMLGESYVNCGRHVAGLKALQHALELDPSNWRARFDIGQAQGQLGVFDKAIEVYEQVMYMTGGTEIGVIAALAEAMLSLGRQSGVGGFRERSCNAFHSAVKLAMEVLHTGRSHRPWAWKVIGDATFELSTQESSLEEAESTCEALQPVLQHLVEDDTDRRSQVEGLGHAANLLQTAADLEYTLKTSIFAFAYRAHLLKNEPRVADPALYDLATALHSLALRLDDAEKKKACLKAAISAIRLALERDAGDERLWNALGVICGTAGPQIAQHALVVSLELYGKDPVVWNNLGYLYLRFGDSDLANQCFLKAQIIDPDYARAWFGQGLLAEKNGDKDTAKALLAHAVTLSAGSLLEADLALAVATFERFLSPGDHIPTTLLHQPAFALRHYCHQRPCDFAAAHLYALICERLGLVDEAASSLERAAVVLEEEFEHSESTEIEVRYATALCNLGRVQLAAGKYQQSLDGLINCWELLSASTDGSMTSLKVQCRLLQGLAHYWLGQVDESLEAFQASLDEATASQDSRVKEEVAVLLSRTLWGLGGDDAKETAKTNLMECLSQEKPSLKVISTLAAIALVSSDEDLVDAALSELLSRSLENRIKEDPSGQSDLVLYCHAVSEGRPDDAHTVLERGVRANPISSTARNRLAEALIKDGKANEAISVLSATDGMRNGEDDVGIVSRMEILRGAAEILDGEEAGVGRVQRSVMLAPWAQEGWEAMAWGRKIVADAEDEAKASDDAT</sequence>
<dbReference type="PANTHER" id="PTHR15704">
    <property type="entry name" value="SUPERKILLER 3 PROTEIN-RELATED"/>
    <property type="match status" value="1"/>
</dbReference>
<reference evidence="6 7" key="1">
    <citation type="journal article" date="2024" name="bioRxiv">
        <title>Comparative genomics of Cryptococcus and Kwoniella reveals pathogenesis evolution and contrasting karyotype dynamics via intercentromeric recombination or chromosome fusion.</title>
        <authorList>
            <person name="Coelho M.A."/>
            <person name="David-Palma M."/>
            <person name="Shea T."/>
            <person name="Bowers K."/>
            <person name="McGinley-Smith S."/>
            <person name="Mohammad A.W."/>
            <person name="Gnirke A."/>
            <person name="Yurkov A.M."/>
            <person name="Nowrousian M."/>
            <person name="Sun S."/>
            <person name="Cuomo C.A."/>
            <person name="Heitman J."/>
        </authorList>
    </citation>
    <scope>NUCLEOTIDE SEQUENCE [LARGE SCALE GENOMIC DNA]</scope>
    <source>
        <strain evidence="6 7">CBS 13917</strain>
    </source>
</reference>
<dbReference type="InterPro" id="IPR011990">
    <property type="entry name" value="TPR-like_helical_dom_sf"/>
</dbReference>
<comment type="caution">
    <text evidence="6">The sequence shown here is derived from an EMBL/GenBank/DDBJ whole genome shotgun (WGS) entry which is preliminary data.</text>
</comment>
<keyword evidence="7" id="KW-1185">Reference proteome</keyword>